<evidence type="ECO:0000313" key="2">
    <source>
        <dbReference type="Proteomes" id="UP001149719"/>
    </source>
</evidence>
<evidence type="ECO:0000313" key="1">
    <source>
        <dbReference type="EMBL" id="MCZ2721254.1"/>
    </source>
</evidence>
<organism evidence="1 2">
    <name type="scientific">Marinomonas phaeophyticola</name>
    <dbReference type="NCBI Taxonomy" id="3004091"/>
    <lineage>
        <taxon>Bacteria</taxon>
        <taxon>Pseudomonadati</taxon>
        <taxon>Pseudomonadota</taxon>
        <taxon>Gammaproteobacteria</taxon>
        <taxon>Oceanospirillales</taxon>
        <taxon>Oceanospirillaceae</taxon>
        <taxon>Marinomonas</taxon>
    </lineage>
</organism>
<dbReference type="RefSeq" id="WP_269123879.1">
    <property type="nucleotide sequence ID" value="NZ_JAPUBN010000013.1"/>
</dbReference>
<proteinExistence type="predicted"/>
<gene>
    <name evidence="1" type="ORF">O1D97_06245</name>
</gene>
<dbReference type="EMBL" id="JAPUBN010000013">
    <property type="protein sequence ID" value="MCZ2721254.1"/>
    <property type="molecule type" value="Genomic_DNA"/>
</dbReference>
<keyword evidence="2" id="KW-1185">Reference proteome</keyword>
<comment type="caution">
    <text evidence="1">The sequence shown here is derived from an EMBL/GenBank/DDBJ whole genome shotgun (WGS) entry which is preliminary data.</text>
</comment>
<protein>
    <submittedName>
        <fullName evidence="1">Uncharacterized protein</fullName>
    </submittedName>
</protein>
<name>A0ABT4JSB6_9GAMM</name>
<sequence length="268" mass="31300">MTKTINIDFSPEQIDLIIQDLAYLRLIADVELLPKYPHFDGKHYPLGRCKEIRDKVFTLLQECLSKTQKPGLSLIREQIQKGATLRTQWGSLRDEYFQNAIVFENWYIDVSNDTVNPNKPRVEILPLIDANFSIISSFEQFVKVARSYWNVKIYQNNIFPALSPFMPLFYVNRQGRGRIGYASHDCLALAMNSHFFASESVLSTLPQLPEDVVNKWRTILNELPHNDFLHSQGDPLSYCKQYRKEERYLDKEFYDKALSAYFQLQKGT</sequence>
<reference evidence="1" key="1">
    <citation type="submission" date="2022-12" db="EMBL/GenBank/DDBJ databases">
        <title>Marinomonas 15G1-11 sp. nov, isolated from marine algae.</title>
        <authorList>
            <person name="Butt M."/>
            <person name="Choi D.G."/>
            <person name="Kim J.M."/>
            <person name="Lee J.K."/>
            <person name="Baek J.H."/>
            <person name="Jeon C.O."/>
        </authorList>
    </citation>
    <scope>NUCLEOTIDE SEQUENCE</scope>
    <source>
        <strain evidence="1">15G1-11</strain>
    </source>
</reference>
<dbReference type="Proteomes" id="UP001149719">
    <property type="component" value="Unassembled WGS sequence"/>
</dbReference>
<accession>A0ABT4JSB6</accession>